<dbReference type="SUPFAM" id="SSF46785">
    <property type="entry name" value="Winged helix' DNA-binding domain"/>
    <property type="match status" value="1"/>
</dbReference>
<keyword evidence="3" id="KW-0808">Transferase</keyword>
<dbReference type="InterPro" id="IPR036390">
    <property type="entry name" value="WH_DNA-bd_sf"/>
</dbReference>
<evidence type="ECO:0000313" key="10">
    <source>
        <dbReference type="Proteomes" id="UP000323257"/>
    </source>
</evidence>
<dbReference type="EMBL" id="VNHS01000001">
    <property type="protein sequence ID" value="TYP79712.1"/>
    <property type="molecule type" value="Genomic_DNA"/>
</dbReference>
<evidence type="ECO:0000256" key="6">
    <source>
        <dbReference type="ARBA" id="ARBA00023125"/>
    </source>
</evidence>
<dbReference type="CDD" id="cd07377">
    <property type="entry name" value="WHTH_GntR"/>
    <property type="match status" value="1"/>
</dbReference>
<dbReference type="Proteomes" id="UP000323257">
    <property type="component" value="Unassembled WGS sequence"/>
</dbReference>
<evidence type="ECO:0000256" key="4">
    <source>
        <dbReference type="ARBA" id="ARBA00022898"/>
    </source>
</evidence>
<dbReference type="GO" id="GO:0008483">
    <property type="term" value="F:transaminase activity"/>
    <property type="evidence" value="ECO:0007669"/>
    <property type="project" value="UniProtKB-KW"/>
</dbReference>
<name>A0A5S5CJ33_9BACL</name>
<sequence length="483" mass="54765">MASIGNMHEDETGGRRTTKSVYEAILGGIRAGRWLPGGKLPSVREMGELMNVHRLTALKAYRQLADEGLVEAKYKSGYYVKTHEARAREPSLETEWDYKARSLYVNRSRLSDIHRQQVDYQMSEALIDPNLLPNAYLSNYVKQVFDLYPRVLSTYSTVLGDAELREKLGGFFLAKHGISVHPDELLITTGSQQAIDLVSRALAKPGDKALIERPTYSPAIDAFQQQGIALLPVTITPEGYDLDEVERLMKTERPRLFYMNPTYQNPTGYTVPAMQRKRLVELAERYQCLLVEDDVYHDIYFGGPPPPPLFYYDTEGYVLYIRSFSKYVAPGLRISVLAARPALMEAIAPVKALSDNGTPLLNQKIFQHYFFSKRLQEHVAKLRTALELRKTAMESSLSDTGWQWASPNGGLNLWVRLPDHLSVEELLRRALSRSLAFVPGSICDPLGGMNDWIRLSYSYLNETNIAEGIRRLVDIAEEIRSEH</sequence>
<dbReference type="InterPro" id="IPR036388">
    <property type="entry name" value="WH-like_DNA-bd_sf"/>
</dbReference>
<dbReference type="SUPFAM" id="SSF53383">
    <property type="entry name" value="PLP-dependent transferases"/>
    <property type="match status" value="1"/>
</dbReference>
<comment type="caution">
    <text evidence="9">The sequence shown here is derived from an EMBL/GenBank/DDBJ whole genome shotgun (WGS) entry which is preliminary data.</text>
</comment>
<keyword evidence="6 9" id="KW-0238">DNA-binding</keyword>
<keyword evidence="7" id="KW-0804">Transcription</keyword>
<dbReference type="Gene3D" id="3.90.1150.10">
    <property type="entry name" value="Aspartate Aminotransferase, domain 1"/>
    <property type="match status" value="1"/>
</dbReference>
<organism evidence="9 10">
    <name type="scientific">Paenibacillus methanolicus</name>
    <dbReference type="NCBI Taxonomy" id="582686"/>
    <lineage>
        <taxon>Bacteria</taxon>
        <taxon>Bacillati</taxon>
        <taxon>Bacillota</taxon>
        <taxon>Bacilli</taxon>
        <taxon>Bacillales</taxon>
        <taxon>Paenibacillaceae</taxon>
        <taxon>Paenibacillus</taxon>
    </lineage>
</organism>
<gene>
    <name evidence="9" type="ORF">BCM02_101833</name>
</gene>
<keyword evidence="5" id="KW-0805">Transcription regulation</keyword>
<dbReference type="Gene3D" id="3.40.640.10">
    <property type="entry name" value="Type I PLP-dependent aspartate aminotransferase-like (Major domain)"/>
    <property type="match status" value="1"/>
</dbReference>
<dbReference type="GO" id="GO:0030170">
    <property type="term" value="F:pyridoxal phosphate binding"/>
    <property type="evidence" value="ECO:0007669"/>
    <property type="project" value="InterPro"/>
</dbReference>
<dbReference type="Gene3D" id="1.10.10.10">
    <property type="entry name" value="Winged helix-like DNA-binding domain superfamily/Winged helix DNA-binding domain"/>
    <property type="match status" value="1"/>
</dbReference>
<dbReference type="PROSITE" id="PS50949">
    <property type="entry name" value="HTH_GNTR"/>
    <property type="match status" value="1"/>
</dbReference>
<evidence type="ECO:0000256" key="1">
    <source>
        <dbReference type="ARBA" id="ARBA00001933"/>
    </source>
</evidence>
<evidence type="ECO:0000256" key="5">
    <source>
        <dbReference type="ARBA" id="ARBA00023015"/>
    </source>
</evidence>
<dbReference type="Pfam" id="PF00155">
    <property type="entry name" value="Aminotran_1_2"/>
    <property type="match status" value="1"/>
</dbReference>
<evidence type="ECO:0000256" key="2">
    <source>
        <dbReference type="ARBA" id="ARBA00005384"/>
    </source>
</evidence>
<dbReference type="SMART" id="SM00345">
    <property type="entry name" value="HTH_GNTR"/>
    <property type="match status" value="1"/>
</dbReference>
<dbReference type="InterPro" id="IPR004839">
    <property type="entry name" value="Aminotransferase_I/II_large"/>
</dbReference>
<dbReference type="InterPro" id="IPR051446">
    <property type="entry name" value="HTH_trans_reg/aminotransferase"/>
</dbReference>
<dbReference type="GO" id="GO:0003700">
    <property type="term" value="F:DNA-binding transcription factor activity"/>
    <property type="evidence" value="ECO:0007669"/>
    <property type="project" value="InterPro"/>
</dbReference>
<dbReference type="InterPro" id="IPR015421">
    <property type="entry name" value="PyrdxlP-dep_Trfase_major"/>
</dbReference>
<accession>A0A5S5CJ33</accession>
<dbReference type="PANTHER" id="PTHR46577">
    <property type="entry name" value="HTH-TYPE TRANSCRIPTIONAL REGULATORY PROTEIN GABR"/>
    <property type="match status" value="1"/>
</dbReference>
<dbReference type="InterPro" id="IPR015422">
    <property type="entry name" value="PyrdxlP-dep_Trfase_small"/>
</dbReference>
<dbReference type="InterPro" id="IPR000524">
    <property type="entry name" value="Tscrpt_reg_HTH_GntR"/>
</dbReference>
<feature type="domain" description="HTH gntR-type" evidence="8">
    <location>
        <begin position="15"/>
        <end position="83"/>
    </location>
</feature>
<keyword evidence="4" id="KW-0663">Pyridoxal phosphate</keyword>
<protein>
    <submittedName>
        <fullName evidence="9">DNA-binding transcriptional MocR family regulator</fullName>
    </submittedName>
</protein>
<dbReference type="RefSeq" id="WP_246183185.1">
    <property type="nucleotide sequence ID" value="NZ_VNHS01000001.1"/>
</dbReference>
<evidence type="ECO:0000256" key="7">
    <source>
        <dbReference type="ARBA" id="ARBA00023163"/>
    </source>
</evidence>
<keyword evidence="3" id="KW-0032">Aminotransferase</keyword>
<dbReference type="Pfam" id="PF00392">
    <property type="entry name" value="GntR"/>
    <property type="match status" value="1"/>
</dbReference>
<comment type="similarity">
    <text evidence="2">In the C-terminal section; belongs to the class-I pyridoxal-phosphate-dependent aminotransferase family.</text>
</comment>
<dbReference type="AlphaFoldDB" id="A0A5S5CJ33"/>
<dbReference type="CDD" id="cd00609">
    <property type="entry name" value="AAT_like"/>
    <property type="match status" value="1"/>
</dbReference>
<reference evidence="9 10" key="1">
    <citation type="submission" date="2019-07" db="EMBL/GenBank/DDBJ databases">
        <title>Genomic Encyclopedia of Type Strains, Phase III (KMG-III): the genomes of soil and plant-associated and newly described type strains.</title>
        <authorList>
            <person name="Whitman W."/>
        </authorList>
    </citation>
    <scope>NUCLEOTIDE SEQUENCE [LARGE SCALE GENOMIC DNA]</scope>
    <source>
        <strain evidence="9 10">BL24</strain>
    </source>
</reference>
<comment type="cofactor">
    <cofactor evidence="1">
        <name>pyridoxal 5'-phosphate</name>
        <dbReference type="ChEBI" id="CHEBI:597326"/>
    </cofactor>
</comment>
<dbReference type="PANTHER" id="PTHR46577:SF2">
    <property type="entry name" value="TRANSCRIPTIONAL REGULATORY PROTEIN"/>
    <property type="match status" value="1"/>
</dbReference>
<proteinExistence type="inferred from homology"/>
<evidence type="ECO:0000259" key="8">
    <source>
        <dbReference type="PROSITE" id="PS50949"/>
    </source>
</evidence>
<keyword evidence="10" id="KW-1185">Reference proteome</keyword>
<dbReference type="GO" id="GO:0003677">
    <property type="term" value="F:DNA binding"/>
    <property type="evidence" value="ECO:0007669"/>
    <property type="project" value="UniProtKB-KW"/>
</dbReference>
<evidence type="ECO:0000313" key="9">
    <source>
        <dbReference type="EMBL" id="TYP79712.1"/>
    </source>
</evidence>
<dbReference type="InterPro" id="IPR015424">
    <property type="entry name" value="PyrdxlP-dep_Trfase"/>
</dbReference>
<evidence type="ECO:0000256" key="3">
    <source>
        <dbReference type="ARBA" id="ARBA00022576"/>
    </source>
</evidence>